<evidence type="ECO:0000256" key="1">
    <source>
        <dbReference type="ARBA" id="ARBA00004496"/>
    </source>
</evidence>
<dbReference type="GO" id="GO:0017148">
    <property type="term" value="P:negative regulation of translation"/>
    <property type="evidence" value="ECO:0007669"/>
    <property type="project" value="TreeGrafter"/>
</dbReference>
<accession>A0A1I8E8S1</accession>
<dbReference type="GO" id="GO:0036464">
    <property type="term" value="C:cytoplasmic ribonucleoprotein granule"/>
    <property type="evidence" value="ECO:0007669"/>
    <property type="project" value="UniProtKB-ARBA"/>
</dbReference>
<feature type="region of interest" description="Disordered" evidence="3">
    <location>
        <begin position="180"/>
        <end position="204"/>
    </location>
</feature>
<feature type="compositionally biased region" description="Polar residues" evidence="3">
    <location>
        <begin position="378"/>
        <end position="387"/>
    </location>
</feature>
<feature type="region of interest" description="Disordered" evidence="3">
    <location>
        <begin position="313"/>
        <end position="387"/>
    </location>
</feature>
<keyword evidence="2" id="KW-0963">Cytoplasm</keyword>
<dbReference type="AlphaFoldDB" id="A0A1I8E8S1"/>
<evidence type="ECO:0000256" key="2">
    <source>
        <dbReference type="ARBA" id="ARBA00022490"/>
    </source>
</evidence>
<dbReference type="Pfam" id="PF10477">
    <property type="entry name" value="EIF4E-T"/>
    <property type="match status" value="1"/>
</dbReference>
<feature type="region of interest" description="Disordered" evidence="3">
    <location>
        <begin position="540"/>
        <end position="563"/>
    </location>
</feature>
<feature type="region of interest" description="Disordered" evidence="3">
    <location>
        <begin position="707"/>
        <end position="730"/>
    </location>
</feature>
<feature type="compositionally biased region" description="Basic and acidic residues" evidence="3">
    <location>
        <begin position="279"/>
        <end position="289"/>
    </location>
</feature>
<name>A0A1I8E8S1_WUCBA</name>
<sequence length="999" mass="109670">MGRYEIAYLCGAGRKMMACPCEWNIFSGCFPFASGLRFMGVCACALRQRRKKVDGALQVVEMKSSQISQCDNYLYKEFMLHKNSSGGHEKCVCSDAQNDNYNVYRYTREEMLNMRDAPLSRVRPQYLSAEFDNDEGKFEPAKWLEYRWICEGVENRPNTNIKRKEKLKVEALEGDTTVLSPQRRGFSSGCRAASPVKNEAETERLGATKASWRSGAGFQLKNSGTEYKASFHKNAGSSEFVRTRQQNGSLTSSAGNWRSGETSFKPNYQKESNQSQRGKSAEMTDERMPEWLNDGPTSMHDMIELRGFDDDNKIKRDFSHRPKRQSVRMEQQSEISGTSELNESLTDEKTDSADWRLSSQIGSSGLGLSPSGKSTSSRNQNSDDMSTNLGLSFAMAENSNSMTSVPLLNGRLPNSDAEFAAIMGILGDVDLDSLKENELKSPAAKEPTGSRLSRFFATTKSEDSDNSCTSRNEPLQQRHVIPSSSSISDSSQTPASISVLNKIFSHTCQRPFHSQFLPESHVAPSVQGVLRVEDLERNFQKESAPGNPSSLSAGADSYGNVVNSEQLPSNSRQSYISQTIKGNPLGDPHQQAHLMNKLNKFARLQNGTTDDVSCMTDDNLTFPSKISVAPTHHLSGITLNSQAPSHSVVPPPFSDITFHAAFLRSQYEKAAALHALAANQRSALVSSAQTVDNTVLRQALTNIIGNGAMPQSTQTRPVTAIAPTPRTSTTGILPNSFMPTSVMRQMTKNNSTSMTIEEKLRLSNIPICSTQYNTIKQNIVPDHFNVPHKLAGDAVVNNMASKNAANLMTRLAVQQQYAQVLAAMQNGLSLNNWQSNAQMTASMRAQALAAHAEHQRQYALAMMRGDVNQAQVIRARFLSQQAAAFATLPNVPVAPHPHHVGAPLPMQPVVTTAPIPMPQNTQAPPSLTQYKYQNPLEKLLQSAGVPANRGLQPPNKEIRQGSSLQTTTAASDLPSIISRLPPTANCISVEELEKQFAAN</sequence>
<dbReference type="GO" id="GO:0003729">
    <property type="term" value="F:mRNA binding"/>
    <property type="evidence" value="ECO:0007669"/>
    <property type="project" value="TreeGrafter"/>
</dbReference>
<feature type="compositionally biased region" description="Polar residues" evidence="3">
    <location>
        <begin position="328"/>
        <end position="344"/>
    </location>
</feature>
<feature type="compositionally biased region" description="Low complexity" evidence="3">
    <location>
        <begin position="357"/>
        <end position="377"/>
    </location>
</feature>
<proteinExistence type="predicted"/>
<protein>
    <submittedName>
        <fullName evidence="4">Uncharacterized protein</fullName>
    </submittedName>
</protein>
<feature type="compositionally biased region" description="Polar residues" evidence="3">
    <location>
        <begin position="243"/>
        <end position="278"/>
    </location>
</feature>
<dbReference type="GO" id="GO:0005634">
    <property type="term" value="C:nucleus"/>
    <property type="evidence" value="ECO:0007669"/>
    <property type="project" value="TreeGrafter"/>
</dbReference>
<evidence type="ECO:0000256" key="3">
    <source>
        <dbReference type="SAM" id="MobiDB-lite"/>
    </source>
</evidence>
<feature type="region of interest" description="Disordered" evidence="3">
    <location>
        <begin position="457"/>
        <end position="493"/>
    </location>
</feature>
<dbReference type="STRING" id="6293.A0A1I8E8S1"/>
<evidence type="ECO:0000313" key="4">
    <source>
        <dbReference type="WBParaSite" id="maker-PairedContig_1042-snap-gene-0.7-mRNA-1"/>
    </source>
</evidence>
<dbReference type="InterPro" id="IPR018862">
    <property type="entry name" value="eIF4E-T"/>
</dbReference>
<reference evidence="4" key="1">
    <citation type="submission" date="2016-11" db="UniProtKB">
        <authorList>
            <consortium name="WormBaseParasite"/>
        </authorList>
    </citation>
    <scope>IDENTIFICATION</scope>
    <source>
        <strain evidence="4">pt0022</strain>
    </source>
</reference>
<dbReference type="PANTHER" id="PTHR12269">
    <property type="entry name" value="EUKARYOTIC TRANSLATION INITIATION FACTOR 4E TRANSPORTER"/>
    <property type="match status" value="1"/>
</dbReference>
<dbReference type="WBParaSite" id="maker-PairedContig_1042-snap-gene-0.7-mRNA-1">
    <property type="protein sequence ID" value="maker-PairedContig_1042-snap-gene-0.7-mRNA-1"/>
    <property type="gene ID" value="maker-PairedContig_1042-snap-gene-0.7"/>
</dbReference>
<feature type="region of interest" description="Disordered" evidence="3">
    <location>
        <begin position="238"/>
        <end position="299"/>
    </location>
</feature>
<dbReference type="PANTHER" id="PTHR12269:SF1">
    <property type="entry name" value="EUKARYOTIC TRANSLATION INITIATION FACTOR 4E TRANSPORTER"/>
    <property type="match status" value="1"/>
</dbReference>
<organism evidence="4">
    <name type="scientific">Wuchereria bancrofti</name>
    <dbReference type="NCBI Taxonomy" id="6293"/>
    <lineage>
        <taxon>Eukaryota</taxon>
        <taxon>Metazoa</taxon>
        <taxon>Ecdysozoa</taxon>
        <taxon>Nematoda</taxon>
        <taxon>Chromadorea</taxon>
        <taxon>Rhabditida</taxon>
        <taxon>Spirurina</taxon>
        <taxon>Spiruromorpha</taxon>
        <taxon>Filarioidea</taxon>
        <taxon>Onchocercidae</taxon>
        <taxon>Wuchereria</taxon>
    </lineage>
</organism>
<feature type="compositionally biased region" description="Low complexity" evidence="3">
    <location>
        <begin position="481"/>
        <end position="493"/>
    </location>
</feature>
<comment type="subcellular location">
    <subcellularLocation>
        <location evidence="1">Cytoplasm</location>
    </subcellularLocation>
</comment>
<feature type="compositionally biased region" description="Polar residues" evidence="3">
    <location>
        <begin position="466"/>
        <end position="475"/>
    </location>
</feature>
<feature type="compositionally biased region" description="Polar residues" evidence="3">
    <location>
        <begin position="707"/>
        <end position="717"/>
    </location>
</feature>